<evidence type="ECO:0000313" key="4">
    <source>
        <dbReference type="EMBL" id="QGZ37807.1"/>
    </source>
</evidence>
<dbReference type="Pfam" id="PF00534">
    <property type="entry name" value="Glycos_transf_1"/>
    <property type="match status" value="1"/>
</dbReference>
<dbReference type="EMBL" id="CP046904">
    <property type="protein sequence ID" value="QGZ37807.1"/>
    <property type="molecule type" value="Genomic_DNA"/>
</dbReference>
<dbReference type="Pfam" id="PF13439">
    <property type="entry name" value="Glyco_transf_4"/>
    <property type="match status" value="1"/>
</dbReference>
<evidence type="ECO:0000313" key="7">
    <source>
        <dbReference type="Proteomes" id="UP000437862"/>
    </source>
</evidence>
<dbReference type="InterPro" id="IPR028098">
    <property type="entry name" value="Glyco_trans_4-like_N"/>
</dbReference>
<dbReference type="InterPro" id="IPR001296">
    <property type="entry name" value="Glyco_trans_1"/>
</dbReference>
<accession>A0A562PQG7</accession>
<evidence type="ECO:0000313" key="6">
    <source>
        <dbReference type="Proteomes" id="UP000315112"/>
    </source>
</evidence>
<dbReference type="GO" id="GO:0016757">
    <property type="term" value="F:glycosyltransferase activity"/>
    <property type="evidence" value="ECO:0007669"/>
    <property type="project" value="InterPro"/>
</dbReference>
<organism evidence="5 6">
    <name type="scientific">Pseudoduganella flava</name>
    <dbReference type="NCBI Taxonomy" id="871742"/>
    <lineage>
        <taxon>Bacteria</taxon>
        <taxon>Pseudomonadati</taxon>
        <taxon>Pseudomonadota</taxon>
        <taxon>Betaproteobacteria</taxon>
        <taxon>Burkholderiales</taxon>
        <taxon>Oxalobacteraceae</taxon>
        <taxon>Telluria group</taxon>
        <taxon>Pseudoduganella</taxon>
    </lineage>
</organism>
<dbReference type="Proteomes" id="UP000437862">
    <property type="component" value="Chromosome"/>
</dbReference>
<protein>
    <submittedName>
        <fullName evidence="4">Glycosyltransferase</fullName>
    </submittedName>
</protein>
<feature type="domain" description="Glycosyltransferase subfamily 4-like N-terminal" evidence="3">
    <location>
        <begin position="31"/>
        <end position="161"/>
    </location>
</feature>
<keyword evidence="7" id="KW-1185">Reference proteome</keyword>
<evidence type="ECO:0000259" key="2">
    <source>
        <dbReference type="Pfam" id="PF00534"/>
    </source>
</evidence>
<proteinExistence type="predicted"/>
<dbReference type="RefSeq" id="WP_145876229.1">
    <property type="nucleotide sequence ID" value="NZ_CP046904.1"/>
</dbReference>
<dbReference type="GO" id="GO:0009103">
    <property type="term" value="P:lipopolysaccharide biosynthetic process"/>
    <property type="evidence" value="ECO:0007669"/>
    <property type="project" value="TreeGrafter"/>
</dbReference>
<dbReference type="EMBL" id="VLKW01000005">
    <property type="protein sequence ID" value="TWI46628.1"/>
    <property type="molecule type" value="Genomic_DNA"/>
</dbReference>
<dbReference type="Proteomes" id="UP000315112">
    <property type="component" value="Unassembled WGS sequence"/>
</dbReference>
<reference evidence="4 7" key="3">
    <citation type="submission" date="2019-12" db="EMBL/GenBank/DDBJ databases">
        <title>Draft Genome Sequences of Six Type Strains of the Genus Massilia.</title>
        <authorList>
            <person name="Miess H."/>
            <person name="Frediansyah A."/>
            <person name="Goeker M."/>
            <person name="Gross H."/>
        </authorList>
    </citation>
    <scope>NUCLEOTIDE SEQUENCE [LARGE SCALE GENOMIC DNA]</scope>
    <source>
        <strain evidence="4 7">DSM 26639</strain>
    </source>
</reference>
<evidence type="ECO:0000259" key="3">
    <source>
        <dbReference type="Pfam" id="PF13439"/>
    </source>
</evidence>
<dbReference type="SUPFAM" id="SSF53756">
    <property type="entry name" value="UDP-Glycosyltransferase/glycogen phosphorylase"/>
    <property type="match status" value="1"/>
</dbReference>
<dbReference type="PANTHER" id="PTHR46401">
    <property type="entry name" value="GLYCOSYLTRANSFERASE WBBK-RELATED"/>
    <property type="match status" value="1"/>
</dbReference>
<sequence>MRVGILSYPMLFQREGGLQVQVRETIAALNRLGADEAHPLQAQLVDPNRQRLDDFDLIHVFSAINGNYRLVEAASEMGVPVVLSPLLSPGWDRSSGFRARVADRLAGRLTAWNVQTSYAQTKRALQLARLVIALGEAERDAIISGFLTDPAKIRVFPNGISRHFFTSKPELFRHRTGITGPFVLMAGAINPYKNQLGLVQALAGLDLPIVLIGRVARQDQVYLETVMRSPWVRWLGELRHDDPLLASAFCAASVVALPSHGEVFPLAVLEALAAGTPVVMTDENALDLRESAFALRKVPWHDAAAQREAIQAFVAEPPEREAVRSLVEEYTWQRVASEIANCYFELDAQLRSERSQAQTLAVPAAKAADAEALDATVVTAAPEPERTLS</sequence>
<dbReference type="PANTHER" id="PTHR46401:SF2">
    <property type="entry name" value="GLYCOSYLTRANSFERASE WBBK-RELATED"/>
    <property type="match status" value="1"/>
</dbReference>
<evidence type="ECO:0000256" key="1">
    <source>
        <dbReference type="ARBA" id="ARBA00022679"/>
    </source>
</evidence>
<feature type="domain" description="Glycosyl transferase family 1" evidence="2">
    <location>
        <begin position="179"/>
        <end position="284"/>
    </location>
</feature>
<dbReference type="AlphaFoldDB" id="A0A562PQG7"/>
<keyword evidence="1" id="KW-0808">Transferase</keyword>
<name>A0A562PQG7_9BURK</name>
<reference evidence="5" key="2">
    <citation type="submission" date="2019-07" db="EMBL/GenBank/DDBJ databases">
        <authorList>
            <person name="Whitman W."/>
            <person name="Huntemann M."/>
            <person name="Clum A."/>
            <person name="Pillay M."/>
            <person name="Palaniappan K."/>
            <person name="Varghese N."/>
            <person name="Mikhailova N."/>
            <person name="Stamatis D."/>
            <person name="Reddy T."/>
            <person name="Daum C."/>
            <person name="Shapiro N."/>
            <person name="Ivanova N."/>
            <person name="Kyrpides N."/>
            <person name="Woyke T."/>
        </authorList>
    </citation>
    <scope>NUCLEOTIDE SEQUENCE</scope>
    <source>
        <strain evidence="5">CGMCC 1.10685</strain>
    </source>
</reference>
<dbReference type="Gene3D" id="3.40.50.2000">
    <property type="entry name" value="Glycogen Phosphorylase B"/>
    <property type="match status" value="2"/>
</dbReference>
<gene>
    <name evidence="4" type="ORF">GO485_01230</name>
    <name evidence="5" type="ORF">IP92_02987</name>
</gene>
<reference evidence="5 6" key="1">
    <citation type="journal article" date="2015" name="Stand. Genomic Sci.">
        <title>Genomic Encyclopedia of Bacterial and Archaeal Type Strains, Phase III: the genomes of soil and plant-associated and newly described type strains.</title>
        <authorList>
            <person name="Whitman W.B."/>
            <person name="Woyke T."/>
            <person name="Klenk H.P."/>
            <person name="Zhou Y."/>
            <person name="Lilburn T.G."/>
            <person name="Beck B.J."/>
            <person name="De Vos P."/>
            <person name="Vandamme P."/>
            <person name="Eisen J.A."/>
            <person name="Garrity G."/>
            <person name="Hugenholtz P."/>
            <person name="Kyrpides N.C."/>
        </authorList>
    </citation>
    <scope>NUCLEOTIDE SEQUENCE [LARGE SCALE GENOMIC DNA]</scope>
    <source>
        <strain evidence="5 6">CGMCC 1.10685</strain>
    </source>
</reference>
<dbReference type="OrthoDB" id="6501921at2"/>
<evidence type="ECO:0000313" key="5">
    <source>
        <dbReference type="EMBL" id="TWI46628.1"/>
    </source>
</evidence>